<dbReference type="AlphaFoldDB" id="A0A1Z4GM03"/>
<dbReference type="PANTHER" id="PTHR30244">
    <property type="entry name" value="TRANSAMINASE"/>
    <property type="match status" value="1"/>
</dbReference>
<accession>A0A1Z4GM03</accession>
<dbReference type="InterPro" id="IPR015421">
    <property type="entry name" value="PyrdxlP-dep_Trfase_major"/>
</dbReference>
<dbReference type="InterPro" id="IPR015424">
    <property type="entry name" value="PyrdxlP-dep_Trfase"/>
</dbReference>
<evidence type="ECO:0000256" key="3">
    <source>
        <dbReference type="ARBA" id="ARBA00022679"/>
    </source>
</evidence>
<evidence type="ECO:0000256" key="4">
    <source>
        <dbReference type="ARBA" id="ARBA00022898"/>
    </source>
</evidence>
<sequence>MSEKIQSIPIAKPWIGEAEAEAAKRAIMSGWITQGPEVTAFEQEFSAYVGGKYACAVSNCTTALHLALLAVGVKPGDEVITVSHSYIATANSIRYCGGIPVFVDIEPQTYNINPILIEDVISDRTRAILIVHQIGMPCDLKAILDIAHRHKLPVIEDAACAIGSEILWNGQWDKIGKPHGDIACFSFHPRKIISTGDGGMLTTNNLEWDKQFRLWRQHGMSVPDTVRHGAKQVIFESYPMLGYNYRMTDIQAAVGREQLKRLPEIVERRRYLAQRYHEIIADIPGLKLPSEPAWAKSNWQSYCVKLPQKCDQKQVMQTMLDAGISTRRGIMCAHREAAYQQHETWLCANQRKDCQCSQGNCDRLFESEQAQDKTVLLPLFHQMTEPEQDYVVKVLKTACES</sequence>
<evidence type="ECO:0000256" key="6">
    <source>
        <dbReference type="PIRSR" id="PIRSR000390-1"/>
    </source>
</evidence>
<dbReference type="EMBL" id="AP018174">
    <property type="protein sequence ID" value="BAY18545.1"/>
    <property type="molecule type" value="Genomic_DNA"/>
</dbReference>
<organism evidence="9 10">
    <name type="scientific">Anabaenopsis circularis NIES-21</name>
    <dbReference type="NCBI Taxonomy" id="1085406"/>
    <lineage>
        <taxon>Bacteria</taxon>
        <taxon>Bacillati</taxon>
        <taxon>Cyanobacteriota</taxon>
        <taxon>Cyanophyceae</taxon>
        <taxon>Nostocales</taxon>
        <taxon>Nodulariaceae</taxon>
        <taxon>Anabaenopsis</taxon>
    </lineage>
</organism>
<dbReference type="GO" id="GO:0030170">
    <property type="term" value="F:pyridoxal phosphate binding"/>
    <property type="evidence" value="ECO:0007669"/>
    <property type="project" value="TreeGrafter"/>
</dbReference>
<keyword evidence="3 9" id="KW-0808">Transferase</keyword>
<evidence type="ECO:0000256" key="8">
    <source>
        <dbReference type="RuleBase" id="RU004508"/>
    </source>
</evidence>
<protein>
    <submittedName>
        <fullName evidence="9">DegT/DnrJ/EryC1/StrS aminotransferase</fullName>
    </submittedName>
</protein>
<dbReference type="OrthoDB" id="441150at2"/>
<keyword evidence="2 9" id="KW-0032">Aminotransferase</keyword>
<name>A0A1Z4GM03_9CYAN</name>
<dbReference type="FunFam" id="3.40.640.10:FF:000090">
    <property type="entry name" value="Pyridoxal phosphate-dependent aminotransferase"/>
    <property type="match status" value="1"/>
</dbReference>
<evidence type="ECO:0000256" key="2">
    <source>
        <dbReference type="ARBA" id="ARBA00022576"/>
    </source>
</evidence>
<dbReference type="Proteomes" id="UP000218287">
    <property type="component" value="Chromosome"/>
</dbReference>
<dbReference type="InterPro" id="IPR015422">
    <property type="entry name" value="PyrdxlP-dep_Trfase_small"/>
</dbReference>
<dbReference type="PANTHER" id="PTHR30244:SF34">
    <property type="entry name" value="DTDP-4-AMINO-4,6-DIDEOXYGALACTOSE TRANSAMINASE"/>
    <property type="match status" value="1"/>
</dbReference>
<dbReference type="CDD" id="cd00616">
    <property type="entry name" value="AHBA_syn"/>
    <property type="match status" value="1"/>
</dbReference>
<evidence type="ECO:0000256" key="1">
    <source>
        <dbReference type="ARBA" id="ARBA00001933"/>
    </source>
</evidence>
<dbReference type="Pfam" id="PF01041">
    <property type="entry name" value="DegT_DnrJ_EryC1"/>
    <property type="match status" value="1"/>
</dbReference>
<dbReference type="Gene3D" id="3.40.640.10">
    <property type="entry name" value="Type I PLP-dependent aspartate aminotransferase-like (Major domain)"/>
    <property type="match status" value="1"/>
</dbReference>
<dbReference type="InterPro" id="IPR000653">
    <property type="entry name" value="DegT/StrS_aminotransferase"/>
</dbReference>
<comment type="similarity">
    <text evidence="5 8">Belongs to the DegT/DnrJ/EryC1 family.</text>
</comment>
<keyword evidence="10" id="KW-1185">Reference proteome</keyword>
<dbReference type="SUPFAM" id="SSF53383">
    <property type="entry name" value="PLP-dependent transferases"/>
    <property type="match status" value="1"/>
</dbReference>
<reference evidence="9 10" key="1">
    <citation type="submission" date="2017-06" db="EMBL/GenBank/DDBJ databases">
        <title>Genome sequencing of cyanobaciteial culture collection at National Institute for Environmental Studies (NIES).</title>
        <authorList>
            <person name="Hirose Y."/>
            <person name="Shimura Y."/>
            <person name="Fujisawa T."/>
            <person name="Nakamura Y."/>
            <person name="Kawachi M."/>
        </authorList>
    </citation>
    <scope>NUCLEOTIDE SEQUENCE [LARGE SCALE GENOMIC DNA]</scope>
    <source>
        <strain evidence="9 10">NIES-21</strain>
    </source>
</reference>
<proteinExistence type="inferred from homology"/>
<dbReference type="Gene3D" id="3.90.1150.10">
    <property type="entry name" value="Aspartate Aminotransferase, domain 1"/>
    <property type="match status" value="1"/>
</dbReference>
<dbReference type="PIRSF" id="PIRSF000390">
    <property type="entry name" value="PLP_StrS"/>
    <property type="match status" value="1"/>
</dbReference>
<gene>
    <name evidence="9" type="ORF">NIES21_43920</name>
</gene>
<evidence type="ECO:0000256" key="7">
    <source>
        <dbReference type="PIRSR" id="PIRSR000390-2"/>
    </source>
</evidence>
<feature type="modified residue" description="N6-(pyridoxal phosphate)lysine" evidence="7">
    <location>
        <position position="191"/>
    </location>
</feature>
<evidence type="ECO:0000313" key="10">
    <source>
        <dbReference type="Proteomes" id="UP000218287"/>
    </source>
</evidence>
<keyword evidence="4 7" id="KW-0663">Pyridoxal phosphate</keyword>
<comment type="cofactor">
    <cofactor evidence="1">
        <name>pyridoxal 5'-phosphate</name>
        <dbReference type="ChEBI" id="CHEBI:597326"/>
    </cofactor>
</comment>
<dbReference type="GO" id="GO:0008483">
    <property type="term" value="F:transaminase activity"/>
    <property type="evidence" value="ECO:0007669"/>
    <property type="project" value="UniProtKB-KW"/>
</dbReference>
<evidence type="ECO:0000313" key="9">
    <source>
        <dbReference type="EMBL" id="BAY18545.1"/>
    </source>
</evidence>
<dbReference type="GO" id="GO:0000271">
    <property type="term" value="P:polysaccharide biosynthetic process"/>
    <property type="evidence" value="ECO:0007669"/>
    <property type="project" value="TreeGrafter"/>
</dbReference>
<feature type="active site" description="Proton acceptor" evidence="6">
    <location>
        <position position="191"/>
    </location>
</feature>
<evidence type="ECO:0000256" key="5">
    <source>
        <dbReference type="ARBA" id="ARBA00037999"/>
    </source>
</evidence>